<feature type="compositionally biased region" description="Low complexity" evidence="1">
    <location>
        <begin position="137"/>
        <end position="146"/>
    </location>
</feature>
<feature type="compositionally biased region" description="Low complexity" evidence="1">
    <location>
        <begin position="1273"/>
        <end position="1293"/>
    </location>
</feature>
<dbReference type="HOGENOM" id="CLU_248913_0_0_1"/>
<name>V3ZIN9_LOTGI</name>
<feature type="compositionally biased region" description="Polar residues" evidence="1">
    <location>
        <begin position="1107"/>
        <end position="1117"/>
    </location>
</feature>
<feature type="compositionally biased region" description="Basic and acidic residues" evidence="1">
    <location>
        <begin position="474"/>
        <end position="484"/>
    </location>
</feature>
<feature type="compositionally biased region" description="Basic residues" evidence="1">
    <location>
        <begin position="1478"/>
        <end position="1488"/>
    </location>
</feature>
<keyword evidence="3" id="KW-1185">Reference proteome</keyword>
<feature type="region of interest" description="Disordered" evidence="1">
    <location>
        <begin position="61"/>
        <end position="222"/>
    </location>
</feature>
<organism evidence="2 3">
    <name type="scientific">Lottia gigantea</name>
    <name type="common">Giant owl limpet</name>
    <dbReference type="NCBI Taxonomy" id="225164"/>
    <lineage>
        <taxon>Eukaryota</taxon>
        <taxon>Metazoa</taxon>
        <taxon>Spiralia</taxon>
        <taxon>Lophotrochozoa</taxon>
        <taxon>Mollusca</taxon>
        <taxon>Gastropoda</taxon>
        <taxon>Patellogastropoda</taxon>
        <taxon>Lottioidea</taxon>
        <taxon>Lottiidae</taxon>
        <taxon>Lottia</taxon>
    </lineage>
</organism>
<feature type="region of interest" description="Disordered" evidence="1">
    <location>
        <begin position="527"/>
        <end position="646"/>
    </location>
</feature>
<feature type="compositionally biased region" description="Polar residues" evidence="1">
    <location>
        <begin position="1159"/>
        <end position="1171"/>
    </location>
</feature>
<feature type="compositionally biased region" description="Basic and acidic residues" evidence="1">
    <location>
        <begin position="96"/>
        <end position="119"/>
    </location>
</feature>
<feature type="region of interest" description="Disordered" evidence="1">
    <location>
        <begin position="684"/>
        <end position="709"/>
    </location>
</feature>
<feature type="compositionally biased region" description="Basic residues" evidence="1">
    <location>
        <begin position="633"/>
        <end position="645"/>
    </location>
</feature>
<feature type="region of interest" description="Disordered" evidence="1">
    <location>
        <begin position="299"/>
        <end position="359"/>
    </location>
</feature>
<feature type="compositionally biased region" description="Basic and acidic residues" evidence="1">
    <location>
        <begin position="1458"/>
        <end position="1469"/>
    </location>
</feature>
<gene>
    <name evidence="2" type="ORF">LOTGIDRAFT_237102</name>
</gene>
<feature type="compositionally biased region" description="Low complexity" evidence="1">
    <location>
        <begin position="501"/>
        <end position="513"/>
    </location>
</feature>
<feature type="compositionally biased region" description="Polar residues" evidence="1">
    <location>
        <begin position="86"/>
        <end position="95"/>
    </location>
</feature>
<evidence type="ECO:0000256" key="1">
    <source>
        <dbReference type="SAM" id="MobiDB-lite"/>
    </source>
</evidence>
<feature type="compositionally biased region" description="Basic and acidic residues" evidence="1">
    <location>
        <begin position="154"/>
        <end position="166"/>
    </location>
</feature>
<evidence type="ECO:0000313" key="2">
    <source>
        <dbReference type="EMBL" id="ESO82195.1"/>
    </source>
</evidence>
<protein>
    <submittedName>
        <fullName evidence="2">Uncharacterized protein</fullName>
    </submittedName>
</protein>
<feature type="compositionally biased region" description="Polar residues" evidence="1">
    <location>
        <begin position="920"/>
        <end position="938"/>
    </location>
</feature>
<feature type="compositionally biased region" description="Polar residues" evidence="1">
    <location>
        <begin position="1294"/>
        <end position="1305"/>
    </location>
</feature>
<dbReference type="KEGG" id="lgi:LOTGIDRAFT_237102"/>
<feature type="compositionally biased region" description="Polar residues" evidence="1">
    <location>
        <begin position="485"/>
        <end position="500"/>
    </location>
</feature>
<dbReference type="OrthoDB" id="6106059at2759"/>
<feature type="region of interest" description="Disordered" evidence="1">
    <location>
        <begin position="1086"/>
        <end position="1173"/>
    </location>
</feature>
<feature type="compositionally biased region" description="Polar residues" evidence="1">
    <location>
        <begin position="328"/>
        <end position="341"/>
    </location>
</feature>
<feature type="region of interest" description="Disordered" evidence="1">
    <location>
        <begin position="1457"/>
        <end position="1496"/>
    </location>
</feature>
<feature type="region of interest" description="Disordered" evidence="1">
    <location>
        <begin position="1273"/>
        <end position="1305"/>
    </location>
</feature>
<dbReference type="EMBL" id="KB203992">
    <property type="protein sequence ID" value="ESO82195.1"/>
    <property type="molecule type" value="Genomic_DNA"/>
</dbReference>
<proteinExistence type="predicted"/>
<dbReference type="Proteomes" id="UP000030746">
    <property type="component" value="Unassembled WGS sequence"/>
</dbReference>
<feature type="compositionally biased region" description="Polar residues" evidence="1">
    <location>
        <begin position="622"/>
        <end position="632"/>
    </location>
</feature>
<feature type="compositionally biased region" description="Low complexity" evidence="1">
    <location>
        <begin position="120"/>
        <end position="129"/>
    </location>
</feature>
<reference evidence="2 3" key="1">
    <citation type="journal article" date="2013" name="Nature">
        <title>Insights into bilaterian evolution from three spiralian genomes.</title>
        <authorList>
            <person name="Simakov O."/>
            <person name="Marletaz F."/>
            <person name="Cho S.J."/>
            <person name="Edsinger-Gonzales E."/>
            <person name="Havlak P."/>
            <person name="Hellsten U."/>
            <person name="Kuo D.H."/>
            <person name="Larsson T."/>
            <person name="Lv J."/>
            <person name="Arendt D."/>
            <person name="Savage R."/>
            <person name="Osoegawa K."/>
            <person name="de Jong P."/>
            <person name="Grimwood J."/>
            <person name="Chapman J.A."/>
            <person name="Shapiro H."/>
            <person name="Aerts A."/>
            <person name="Otillar R.P."/>
            <person name="Terry A.Y."/>
            <person name="Boore J.L."/>
            <person name="Grigoriev I.V."/>
            <person name="Lindberg D.R."/>
            <person name="Seaver E.C."/>
            <person name="Weisblat D.A."/>
            <person name="Putnam N.H."/>
            <person name="Rokhsar D.S."/>
        </authorList>
    </citation>
    <scope>NUCLEOTIDE SEQUENCE [LARGE SCALE GENOMIC DNA]</scope>
</reference>
<feature type="compositionally biased region" description="Polar residues" evidence="1">
    <location>
        <begin position="453"/>
        <end position="462"/>
    </location>
</feature>
<dbReference type="OMA" id="RYNNDER"/>
<sequence length="1496" mass="166524">MSGLTPRDLKDITDLVSRKLEMYLNIDERERKFDPEGCYRVSPRMHKYDVMYRLLESTEFEKSLKTTPRSRSRNNQSELRTEQTPRSRSRNNQSELRTEQTLRSKSHNDQSELKTEQTSRSRSRNNQSELKTEQTSRSRSRNNQSEKVQRSRPNNKEFKQTEERSRSKSAKTLSGQQPNKSKTRPKSTTPNEINNKSTQQKPATSKSTQDSFSRRYQYRPIAIKTPRSTNTMVGAKQTRRLELYANEVYDNHPVQELQQIHNVCPRIPNNGKVQNYSNHVGAALNTKNYMDFYLKAGLDGNKASPRRNQREITYKGSMSPAASGRCSGDSNQSSNSPQVDTSRAVVTFQSPPSSGSSEATYKVINFREETNPHSSSVTSSEADQSQFDDDVIRAQQPYDVIQSPRQPYDDVILSPRQPDDEIFLPEQPTDNFQKTPRESGNPGDRCKSRLGRKSSSLNINYNSDSEDLSISSSDNERNVDKDTSTRTNSPASTQESLETPSSYQEIDSSDSSNSSVLRYYRLSTGEVYSPRRSKSPKAGKSAVQFEDGAKQRKPRNPLTPRKSPERQKRGNSAQRTRPNLDDSSSSASSSCSPRYTLLRPSSRLLKRSSIRSDSVSEESIDTPRSSTPFQPQRSHRPKTSVRRSRDKQLIDLNLTAVLNREKSEMSVAGTGDDDVFVDESDEFHRASEDATSTQSRGICDESDNESQHSISREEYYMLGKNGTASLPASIVTDRRFSQASPTPSPRFLKTPDSTKENDITTYSTTETVPMPERNVSFNAQESSTEDADIPRGEETPLVPEYISTGQQNVSNLAEEIPKSSESDTHDSQVSGSDVEYLSRGSEGYHKDGRGNSRKRSATRRPPSRGSQWEDEWPKFKFSTPKNLPGNDPDERGDYQYLPENRGNFNEKGYSENEQEYYITTEYNPSTNTEDLQQSSQEPSCGIPPKSRPKSGISQKIASPLSNESRGETSSPAVVHPGYLSQSEIYKAISNLKEVAIDLNNENNPEPSTSEITSSSSEDVKHYNFLLGSDTSPPEVARGEFIPSCSATQSEMSVIIKPYHEPSHLETSLVYDMQEKTDEFRGRVDAEELNADVPADDKENVLGRGLSRASSVTSTLSWSDKYGPRANSHQKDQGPEIVASPTPDNSPQKRNTEEVPKDVVSTSGHNAPTGSQRGMLDEDVLKNLEQFYIKREDAEDEPYSKVHRPEINIEGIMSQLEHLVKAKQMHLDKSSFNIADEISCVRGGDTDEDASSDQVQPEQQYSKLIETLIQSAPAISSDQGSSSGSVTSESDSPTTNGDQSAKLPSSSALTTTAIVCKEDSTSDGNQSAKYPRTPTLTTRTIVYKEDAKSSSDGNQSATLTTTALVHNEDANVRSISSVDATDAVVGGNLKLHQSSFLETALGISGDVTECVVKPKQQKTHLTEKDIVVLKNPCLAVAKSDAGQILDCKSTAPPQKKVNKVFERGKLETRRPRSAAVRSFRARSTSRRRPSSGVYMSA</sequence>
<feature type="compositionally biased region" description="Polar residues" evidence="1">
    <location>
        <begin position="65"/>
        <end position="78"/>
    </location>
</feature>
<dbReference type="RefSeq" id="XP_009067113.1">
    <property type="nucleotide sequence ID" value="XM_009068865.1"/>
</dbReference>
<feature type="compositionally biased region" description="Polar residues" evidence="1">
    <location>
        <begin position="951"/>
        <end position="971"/>
    </location>
</feature>
<accession>V3ZIN9</accession>
<feature type="compositionally biased region" description="Polar residues" evidence="1">
    <location>
        <begin position="347"/>
        <end position="359"/>
    </location>
</feature>
<feature type="compositionally biased region" description="Polar residues" evidence="1">
    <location>
        <begin position="170"/>
        <end position="211"/>
    </location>
</feature>
<feature type="region of interest" description="Disordered" evidence="1">
    <location>
        <begin position="735"/>
        <end position="974"/>
    </location>
</feature>
<dbReference type="GeneID" id="20250345"/>
<feature type="compositionally biased region" description="Basic residues" evidence="1">
    <location>
        <begin position="851"/>
        <end position="862"/>
    </location>
</feature>
<feature type="compositionally biased region" description="Low complexity" evidence="1">
    <location>
        <begin position="583"/>
        <end position="603"/>
    </location>
</feature>
<feature type="compositionally biased region" description="Basic and acidic residues" evidence="1">
    <location>
        <begin position="815"/>
        <end position="826"/>
    </location>
</feature>
<feature type="region of interest" description="Disordered" evidence="1">
    <location>
        <begin position="398"/>
        <end position="513"/>
    </location>
</feature>
<evidence type="ECO:0000313" key="3">
    <source>
        <dbReference type="Proteomes" id="UP000030746"/>
    </source>
</evidence>
<dbReference type="CTD" id="20250345"/>